<evidence type="ECO:0008006" key="4">
    <source>
        <dbReference type="Google" id="ProtNLM"/>
    </source>
</evidence>
<keyword evidence="1" id="KW-0175">Coiled coil</keyword>
<organism evidence="2 3">
    <name type="scientific">[Mycobacterium] crassicus</name>
    <dbReference type="NCBI Taxonomy" id="2872309"/>
    <lineage>
        <taxon>Bacteria</taxon>
        <taxon>Bacillati</taxon>
        <taxon>Actinomycetota</taxon>
        <taxon>Actinomycetes</taxon>
        <taxon>Mycobacteriales</taxon>
        <taxon>Mycobacteriaceae</taxon>
        <taxon>Mycolicibacter</taxon>
    </lineage>
</organism>
<comment type="caution">
    <text evidence="2">The sequence shown here is derived from an EMBL/GenBank/DDBJ whole genome shotgun (WGS) entry which is preliminary data.</text>
</comment>
<gene>
    <name evidence="2" type="ORF">K6T79_20010</name>
</gene>
<dbReference type="RefSeq" id="WP_329780587.1">
    <property type="nucleotide sequence ID" value="NZ_JAYJJR010000016.1"/>
</dbReference>
<evidence type="ECO:0000256" key="1">
    <source>
        <dbReference type="SAM" id="Coils"/>
    </source>
</evidence>
<reference evidence="2 3" key="1">
    <citation type="submission" date="2023-12" db="EMBL/GenBank/DDBJ databases">
        <title>Description of new species of Mycobacterium terrae complex isolated from sewage at the Sao Paulo Zoological Park Foundation in Brazil.</title>
        <authorList>
            <person name="Romagnoli C.L."/>
            <person name="Conceicao E.C."/>
            <person name="Machado E."/>
            <person name="Barreto L.B.P.F."/>
            <person name="Sharma A."/>
            <person name="Silva N.M."/>
            <person name="Marques L.E."/>
            <person name="Juliana M.A."/>
            <person name="Lourenco M.C.S."/>
            <person name="Digiampietri L.A."/>
            <person name="Suffys P.N."/>
            <person name="Viana-Niero C."/>
        </authorList>
    </citation>
    <scope>NUCLEOTIDE SEQUENCE [LARGE SCALE GENOMIC DNA]</scope>
    <source>
        <strain evidence="2 3">MYC098</strain>
    </source>
</reference>
<proteinExistence type="predicted"/>
<dbReference type="EMBL" id="JAYJJR010000016">
    <property type="protein sequence ID" value="MEB3023333.1"/>
    <property type="molecule type" value="Genomic_DNA"/>
</dbReference>
<keyword evidence="3" id="KW-1185">Reference proteome</keyword>
<name>A0ABU5XM27_9MYCO</name>
<evidence type="ECO:0000313" key="2">
    <source>
        <dbReference type="EMBL" id="MEB3023333.1"/>
    </source>
</evidence>
<accession>A0ABU5XM27</accession>
<dbReference type="Proteomes" id="UP001299596">
    <property type="component" value="Unassembled WGS sequence"/>
</dbReference>
<sequence>MGIVKLTNSEMSELDRVAREHERKWAEIKQEVEEVRDELKGA</sequence>
<feature type="coiled-coil region" evidence="1">
    <location>
        <begin position="4"/>
        <end position="38"/>
    </location>
</feature>
<evidence type="ECO:0000313" key="3">
    <source>
        <dbReference type="Proteomes" id="UP001299596"/>
    </source>
</evidence>
<protein>
    <recommendedName>
        <fullName evidence="4">Antitoxin</fullName>
    </recommendedName>
</protein>